<dbReference type="Gene3D" id="6.10.250.1450">
    <property type="match status" value="1"/>
</dbReference>
<evidence type="ECO:0000256" key="2">
    <source>
        <dbReference type="ARBA" id="ARBA00010643"/>
    </source>
</evidence>
<dbReference type="InterPro" id="IPR019575">
    <property type="entry name" value="Nuop51_4Fe4S-bd"/>
</dbReference>
<dbReference type="Pfam" id="PF10589">
    <property type="entry name" value="NADH_4Fe-4S"/>
    <property type="match status" value="1"/>
</dbReference>
<dbReference type="InterPro" id="IPR036249">
    <property type="entry name" value="Thioredoxin-like_sf"/>
</dbReference>
<dbReference type="InterPro" id="IPR041921">
    <property type="entry name" value="NuoE_N"/>
</dbReference>
<dbReference type="OrthoDB" id="9805533at2"/>
<dbReference type="AlphaFoldDB" id="F2NH77"/>
<keyword evidence="7" id="KW-0411">Iron-sulfur</keyword>
<evidence type="ECO:0000256" key="3">
    <source>
        <dbReference type="ARBA" id="ARBA00022485"/>
    </source>
</evidence>
<dbReference type="InterPro" id="IPR037207">
    <property type="entry name" value="Nuop51_4Fe4S-bd_sf"/>
</dbReference>
<comment type="cofactor">
    <cofactor evidence="8">
        <name>[2Fe-2S] cluster</name>
        <dbReference type="ChEBI" id="CHEBI:190135"/>
    </cofactor>
</comment>
<dbReference type="CDD" id="cd03064">
    <property type="entry name" value="TRX_Fd_NuoE"/>
    <property type="match status" value="1"/>
</dbReference>
<keyword evidence="11" id="KW-1185">Reference proteome</keyword>
<protein>
    <submittedName>
        <fullName evidence="10">NADH dehydrogenase (Quinone)</fullName>
        <ecNumber evidence="10">1.6.99.5</ecNumber>
    </submittedName>
</protein>
<dbReference type="Gene3D" id="1.10.10.1590">
    <property type="entry name" value="NADH-quinone oxidoreductase subunit E"/>
    <property type="match status" value="1"/>
</dbReference>
<dbReference type="InterPro" id="IPR011538">
    <property type="entry name" value="Nuo51_FMN-bd"/>
</dbReference>
<dbReference type="Pfam" id="PF01257">
    <property type="entry name" value="2Fe-2S_thioredx"/>
    <property type="match status" value="1"/>
</dbReference>
<dbReference type="Pfam" id="PF01512">
    <property type="entry name" value="Complex1_51K"/>
    <property type="match status" value="1"/>
</dbReference>
<evidence type="ECO:0000256" key="1">
    <source>
        <dbReference type="ARBA" id="ARBA00007523"/>
    </source>
</evidence>
<comment type="similarity">
    <text evidence="2">Belongs to the complex I 24 kDa subunit family.</text>
</comment>
<evidence type="ECO:0000313" key="11">
    <source>
        <dbReference type="Proteomes" id="UP000000483"/>
    </source>
</evidence>
<dbReference type="RefSeq" id="WP_013706031.1">
    <property type="nucleotide sequence ID" value="NC_015388.1"/>
</dbReference>
<dbReference type="GO" id="GO:0008137">
    <property type="term" value="F:NADH dehydrogenase (ubiquinone) activity"/>
    <property type="evidence" value="ECO:0007669"/>
    <property type="project" value="InterPro"/>
</dbReference>
<dbReference type="EC" id="1.6.99.5" evidence="10"/>
<evidence type="ECO:0000256" key="7">
    <source>
        <dbReference type="ARBA" id="ARBA00023014"/>
    </source>
</evidence>
<evidence type="ECO:0000256" key="8">
    <source>
        <dbReference type="ARBA" id="ARBA00034078"/>
    </source>
</evidence>
<dbReference type="Gene3D" id="3.40.30.10">
    <property type="entry name" value="Glutaredoxin"/>
    <property type="match status" value="1"/>
</dbReference>
<gene>
    <name evidence="10" type="ordered locus">Desac_1055</name>
</gene>
<evidence type="ECO:0000256" key="5">
    <source>
        <dbReference type="ARBA" id="ARBA00022723"/>
    </source>
</evidence>
<proteinExistence type="inferred from homology"/>
<dbReference type="GO" id="GO:0010181">
    <property type="term" value="F:FMN binding"/>
    <property type="evidence" value="ECO:0007669"/>
    <property type="project" value="InterPro"/>
</dbReference>
<dbReference type="PROSITE" id="PS00645">
    <property type="entry name" value="COMPLEX1_51K_2"/>
    <property type="match status" value="1"/>
</dbReference>
<dbReference type="FunFam" id="1.20.1440.230:FF:000001">
    <property type="entry name" value="Mitochondrial NADH dehydrogenase flavoprotein 1"/>
    <property type="match status" value="1"/>
</dbReference>
<dbReference type="EMBL" id="CP002629">
    <property type="protein sequence ID" value="AEB08919.1"/>
    <property type="molecule type" value="Genomic_DNA"/>
</dbReference>
<dbReference type="InterPro" id="IPR001949">
    <property type="entry name" value="NADH-UbQ_OxRdtase_51kDa_CS"/>
</dbReference>
<keyword evidence="6" id="KW-0408">Iron</keyword>
<accession>F2NH77</accession>
<dbReference type="SMART" id="SM00928">
    <property type="entry name" value="NADH_4Fe-4S"/>
    <property type="match status" value="1"/>
</dbReference>
<dbReference type="NCBIfam" id="NF010120">
    <property type="entry name" value="PRK13596.1"/>
    <property type="match status" value="1"/>
</dbReference>
<dbReference type="SUPFAM" id="SSF142984">
    <property type="entry name" value="Nqo1 middle domain-like"/>
    <property type="match status" value="1"/>
</dbReference>
<dbReference type="SUPFAM" id="SSF142019">
    <property type="entry name" value="Nqo1 FMN-binding domain-like"/>
    <property type="match status" value="1"/>
</dbReference>
<dbReference type="PANTHER" id="PTHR43578:SF3">
    <property type="entry name" value="NADH-QUINONE OXIDOREDUCTASE SUBUNIT F"/>
    <property type="match status" value="1"/>
</dbReference>
<evidence type="ECO:0000256" key="6">
    <source>
        <dbReference type="ARBA" id="ARBA00023004"/>
    </source>
</evidence>
<dbReference type="FunFam" id="3.40.50.11540:FF:000001">
    <property type="entry name" value="NADH dehydrogenase [ubiquinone] flavoprotein 1, mitochondrial"/>
    <property type="match status" value="1"/>
</dbReference>
<dbReference type="InterPro" id="IPR019554">
    <property type="entry name" value="Soluble_ligand-bd"/>
</dbReference>
<keyword evidence="10" id="KW-0560">Oxidoreductase</keyword>
<name>F2NH77_DESAR</name>
<keyword evidence="5" id="KW-0479">Metal-binding</keyword>
<dbReference type="GO" id="GO:0016491">
    <property type="term" value="F:oxidoreductase activity"/>
    <property type="evidence" value="ECO:0007669"/>
    <property type="project" value="UniProtKB-KW"/>
</dbReference>
<dbReference type="InterPro" id="IPR037225">
    <property type="entry name" value="Nuo51_FMN-bd_sf"/>
</dbReference>
<reference evidence="10 11" key="1">
    <citation type="journal article" date="2011" name="Stand. Genomic Sci.">
        <title>Complete genome sequence of the acetate-degrading sulfate reducer Desulfobacca acetoxidans type strain (ASRB2).</title>
        <authorList>
            <person name="Goker M."/>
            <person name="Teshima H."/>
            <person name="Lapidus A."/>
            <person name="Nolan M."/>
            <person name="Lucas S."/>
            <person name="Hammon N."/>
            <person name="Deshpande S."/>
            <person name="Cheng J.F."/>
            <person name="Tapia R."/>
            <person name="Han C."/>
            <person name="Goodwin L."/>
            <person name="Pitluck S."/>
            <person name="Huntemann M."/>
            <person name="Liolios K."/>
            <person name="Ivanova N."/>
            <person name="Pagani I."/>
            <person name="Mavromatis K."/>
            <person name="Ovchinikova G."/>
            <person name="Pati A."/>
            <person name="Chen A."/>
            <person name="Palaniappan K."/>
            <person name="Land M."/>
            <person name="Hauser L."/>
            <person name="Brambilla E.M."/>
            <person name="Rohde M."/>
            <person name="Spring S."/>
            <person name="Detter J.C."/>
            <person name="Woyke T."/>
            <person name="Bristow J."/>
            <person name="Eisen J.A."/>
            <person name="Markowitz V."/>
            <person name="Hugenholtz P."/>
            <person name="Kyrpides N.C."/>
            <person name="Klenk H.P."/>
        </authorList>
    </citation>
    <scope>NUCLEOTIDE SEQUENCE [LARGE SCALE GENOMIC DNA]</scope>
    <source>
        <strain evidence="11">ATCC 700848 / DSM 11109 / ASRB2</strain>
    </source>
</reference>
<dbReference type="Pfam" id="PF10531">
    <property type="entry name" value="SLBB"/>
    <property type="match status" value="1"/>
</dbReference>
<dbReference type="eggNOG" id="COG1905">
    <property type="taxonomic scope" value="Bacteria"/>
</dbReference>
<dbReference type="InterPro" id="IPR042128">
    <property type="entry name" value="NuoE_dom"/>
</dbReference>
<evidence type="ECO:0000313" key="10">
    <source>
        <dbReference type="EMBL" id="AEB08919.1"/>
    </source>
</evidence>
<dbReference type="PANTHER" id="PTHR43578">
    <property type="entry name" value="NADH-QUINONE OXIDOREDUCTASE SUBUNIT F"/>
    <property type="match status" value="1"/>
</dbReference>
<organism evidence="10 11">
    <name type="scientific">Desulfobacca acetoxidans (strain ATCC 700848 / DSM 11109 / ASRB2)</name>
    <dbReference type="NCBI Taxonomy" id="880072"/>
    <lineage>
        <taxon>Bacteria</taxon>
        <taxon>Pseudomonadati</taxon>
        <taxon>Thermodesulfobacteriota</taxon>
        <taxon>Desulfobaccia</taxon>
        <taxon>Desulfobaccales</taxon>
        <taxon>Desulfobaccaceae</taxon>
        <taxon>Desulfobacca</taxon>
    </lineage>
</organism>
<dbReference type="GO" id="GO:0051537">
    <property type="term" value="F:2 iron, 2 sulfur cluster binding"/>
    <property type="evidence" value="ECO:0007669"/>
    <property type="project" value="UniProtKB-KW"/>
</dbReference>
<dbReference type="HOGENOM" id="CLU_014881_3_2_7"/>
<dbReference type="eggNOG" id="COG1894">
    <property type="taxonomic scope" value="Bacteria"/>
</dbReference>
<dbReference type="Gene3D" id="3.40.50.11540">
    <property type="entry name" value="NADH-ubiquinone oxidoreductase 51kDa subunit"/>
    <property type="match status" value="1"/>
</dbReference>
<evidence type="ECO:0000256" key="4">
    <source>
        <dbReference type="ARBA" id="ARBA00022714"/>
    </source>
</evidence>
<dbReference type="KEGG" id="dao:Desac_1055"/>
<dbReference type="PROSITE" id="PS01099">
    <property type="entry name" value="COMPLEX1_24K"/>
    <property type="match status" value="1"/>
</dbReference>
<comment type="similarity">
    <text evidence="1">Belongs to the complex I 51 kDa subunit family.</text>
</comment>
<dbReference type="GO" id="GO:0051539">
    <property type="term" value="F:4 iron, 4 sulfur cluster binding"/>
    <property type="evidence" value="ECO:0007669"/>
    <property type="project" value="UniProtKB-KW"/>
</dbReference>
<dbReference type="Gene3D" id="1.20.1440.230">
    <property type="entry name" value="NADH-ubiquinone oxidoreductase 51kDa subunit, iron-sulphur binding domain"/>
    <property type="match status" value="1"/>
</dbReference>
<dbReference type="STRING" id="880072.Desac_1055"/>
<feature type="domain" description="NADH-ubiquinone oxidoreductase 51kDa subunit iron-sulphur binding" evidence="9">
    <location>
        <begin position="516"/>
        <end position="561"/>
    </location>
</feature>
<evidence type="ECO:0000259" key="9">
    <source>
        <dbReference type="SMART" id="SM00928"/>
    </source>
</evidence>
<dbReference type="Proteomes" id="UP000000483">
    <property type="component" value="Chromosome"/>
</dbReference>
<dbReference type="SUPFAM" id="SSF140490">
    <property type="entry name" value="Nqo1C-terminal domain-like"/>
    <property type="match status" value="1"/>
</dbReference>
<dbReference type="InterPro" id="IPR002023">
    <property type="entry name" value="NuoE-like"/>
</dbReference>
<dbReference type="SUPFAM" id="SSF52833">
    <property type="entry name" value="Thioredoxin-like"/>
    <property type="match status" value="1"/>
</dbReference>
<keyword evidence="4" id="KW-0001">2Fe-2S</keyword>
<reference evidence="11" key="2">
    <citation type="submission" date="2011-03" db="EMBL/GenBank/DDBJ databases">
        <title>The complete genome of Desulfobacca acetoxidans DSM 11109.</title>
        <authorList>
            <consortium name="US DOE Joint Genome Institute (JGI-PGF)"/>
            <person name="Lucas S."/>
            <person name="Copeland A."/>
            <person name="Lapidus A."/>
            <person name="Bruce D."/>
            <person name="Goodwin L."/>
            <person name="Pitluck S."/>
            <person name="Peters L."/>
            <person name="Kyrpides N."/>
            <person name="Mavromatis K."/>
            <person name="Ivanova N."/>
            <person name="Ovchinnikova G."/>
            <person name="Teshima H."/>
            <person name="Detter J.C."/>
            <person name="Han C."/>
            <person name="Land M."/>
            <person name="Hauser L."/>
            <person name="Markowitz V."/>
            <person name="Cheng J.-F."/>
            <person name="Hugenholtz P."/>
            <person name="Woyke T."/>
            <person name="Wu D."/>
            <person name="Spring S."/>
            <person name="Schueler E."/>
            <person name="Brambilla E."/>
            <person name="Klenk H.-P."/>
            <person name="Eisen J.A."/>
        </authorList>
    </citation>
    <scope>NUCLEOTIDE SEQUENCE [LARGE SCALE GENOMIC DNA]</scope>
    <source>
        <strain evidence="11">ATCC 700848 / DSM 11109 / ASRB2</strain>
    </source>
</reference>
<sequence length="614" mass="66675">MSAHCHSHSAPAPEITPEQWNAIDSIIESYRNVPGNLMPVLQAVQEEIGCLPPTVQDRIATGLNIPGSDVFGVMSFYSMYTWRPKGKYVIRFCESPPCHIQGADNLLEFTQAELGVPLKHTTKDGLFTLETTACLGVCEVAPAMQINEVVHGNLTKDKIRQILADYRAGKAPDYKKLPYSTNAFRSYKQAPGELILLENVGVIDPEKIDDYLAKGGYQALKQALTGMTPEKIVEEVKASGLRGRGGAGFPTGLKWSFTRPLDVPQKYIICNLDEGEPGTIKDRYIVEGDPHKLLEGMAIAGFAVGADKGYIYCRGEYYLCKHRLATAIAQARAKGYLGENLFGRGFSFDIEVRSGFGCYICGEETALIESIEGKRGYPRSKPPFPGVAGLWQKPTIVNNVETLAAIPAIITRGGEWYKSLGTADTTGTKIYQIIGHVRTPQIVEVPAGITLRELIDTYGGGMRDGGKFKMCQTGGASAGIVGPEALDVPVDFGMAKVGGALGSGTMLVMDESVCAVDFARSVAVFFAHESCGQCTPCREGTRQLLQTLTRIWEGKGQPGDLDFLERLGKTMMDASFCPLGQTAPAPLFSLLKRFRQEFEDHIAGKCTHGVCKMG</sequence>
<dbReference type="Gene3D" id="3.10.20.600">
    <property type="match status" value="1"/>
</dbReference>
<dbReference type="GO" id="GO:0046872">
    <property type="term" value="F:metal ion binding"/>
    <property type="evidence" value="ECO:0007669"/>
    <property type="project" value="UniProtKB-KW"/>
</dbReference>
<keyword evidence="3" id="KW-0004">4Fe-4S</keyword>